<proteinExistence type="predicted"/>
<evidence type="ECO:0000313" key="1">
    <source>
        <dbReference type="EMBL" id="EDM62827.1"/>
    </source>
</evidence>
<dbReference type="Proteomes" id="UP000004016">
    <property type="component" value="Unassembled WGS sequence"/>
</dbReference>
<evidence type="ECO:0000313" key="2">
    <source>
        <dbReference type="Proteomes" id="UP000004016"/>
    </source>
</evidence>
<comment type="caution">
    <text evidence="1">The sequence shown here is derived from an EMBL/GenBank/DDBJ whole genome shotgun (WGS) entry which is preliminary data.</text>
</comment>
<name>A6BHS6_9FIRM</name>
<reference evidence="1 2" key="2">
    <citation type="submission" date="2007-04" db="EMBL/GenBank/DDBJ databases">
        <title>Draft genome sequence of Dorea longicatena (DSM 13814).</title>
        <authorList>
            <person name="Sudarsanam P."/>
            <person name="Ley R."/>
            <person name="Guruge J."/>
            <person name="Turnbaugh P.J."/>
            <person name="Mahowald M."/>
            <person name="Liep D."/>
            <person name="Gordon J."/>
        </authorList>
    </citation>
    <scope>NUCLEOTIDE SEQUENCE [LARGE SCALE GENOMIC DNA]</scope>
    <source>
        <strain evidence="1 2">DSM 13814</strain>
    </source>
</reference>
<organism evidence="1 2">
    <name type="scientific">Dorea longicatena DSM 13814</name>
    <dbReference type="NCBI Taxonomy" id="411462"/>
    <lineage>
        <taxon>Bacteria</taxon>
        <taxon>Bacillati</taxon>
        <taxon>Bacillota</taxon>
        <taxon>Clostridia</taxon>
        <taxon>Lachnospirales</taxon>
        <taxon>Lachnospiraceae</taxon>
        <taxon>Dorea</taxon>
    </lineage>
</organism>
<protein>
    <submittedName>
        <fullName evidence="1">Uncharacterized protein</fullName>
    </submittedName>
</protein>
<dbReference type="EMBL" id="AAXB02000009">
    <property type="protein sequence ID" value="EDM62827.1"/>
    <property type="molecule type" value="Genomic_DNA"/>
</dbReference>
<sequence length="63" mass="7830">MLLYQEKRKKSRGPSKTIRFRNTDIRTVFEIIQMIYERDYKKMNAFIVWRKRIDTELALVEYV</sequence>
<dbReference type="HOGENOM" id="CLU_2878631_0_0_9"/>
<dbReference type="AlphaFoldDB" id="A6BHS6"/>
<accession>A6BHS6</accession>
<gene>
    <name evidence="1" type="ORF">DORLON_01852</name>
</gene>
<reference evidence="1 2" key="1">
    <citation type="submission" date="2007-03" db="EMBL/GenBank/DDBJ databases">
        <authorList>
            <person name="Fulton L."/>
            <person name="Clifton S."/>
            <person name="Fulton B."/>
            <person name="Xu J."/>
            <person name="Minx P."/>
            <person name="Pepin K.H."/>
            <person name="Johnson M."/>
            <person name="Thiruvilangam P."/>
            <person name="Bhonagiri V."/>
            <person name="Nash W.E."/>
            <person name="Mardis E.R."/>
            <person name="Wilson R.K."/>
        </authorList>
    </citation>
    <scope>NUCLEOTIDE SEQUENCE [LARGE SCALE GENOMIC DNA]</scope>
    <source>
        <strain evidence="1 2">DSM 13814</strain>
    </source>
</reference>